<feature type="non-terminal residue" evidence="2">
    <location>
        <position position="1"/>
    </location>
</feature>
<proteinExistence type="predicted"/>
<accession>A0AAJ2H573</accession>
<comment type="caution">
    <text evidence="2">The sequence shown here is derived from an EMBL/GenBank/DDBJ whole genome shotgun (WGS) entry which is preliminary data.</text>
</comment>
<evidence type="ECO:0000259" key="1">
    <source>
        <dbReference type="Pfam" id="PF09002"/>
    </source>
</evidence>
<dbReference type="Gene3D" id="3.40.1350.10">
    <property type="match status" value="1"/>
</dbReference>
<dbReference type="InterPro" id="IPR011856">
    <property type="entry name" value="tRNA_endonuc-like_dom_sf"/>
</dbReference>
<reference evidence="2" key="1">
    <citation type="submission" date="2023-04" db="EMBL/GenBank/DDBJ databases">
        <title>Genomic characterization of faba bean (Vicia faba) microsymbionts in Mexican soils.</title>
        <authorList>
            <person name="Rivera Orduna F.N."/>
            <person name="Guevara-Luna J."/>
            <person name="Yan J."/>
            <person name="Arroyo-Herrera I."/>
            <person name="Li Y."/>
            <person name="Vasquez-Murrieta M.S."/>
            <person name="Wang E.T."/>
        </authorList>
    </citation>
    <scope>NUCLEOTIDE SEQUENCE</scope>
    <source>
        <strain evidence="2">CH26</strain>
    </source>
</reference>
<dbReference type="InterPro" id="IPR011335">
    <property type="entry name" value="Restrct_endonuc-II-like"/>
</dbReference>
<organism evidence="2 3">
    <name type="scientific">Rhizobium hidalgonense</name>
    <dbReference type="NCBI Taxonomy" id="1538159"/>
    <lineage>
        <taxon>Bacteria</taxon>
        <taxon>Pseudomonadati</taxon>
        <taxon>Pseudomonadota</taxon>
        <taxon>Alphaproteobacteria</taxon>
        <taxon>Hyphomicrobiales</taxon>
        <taxon>Rhizobiaceae</taxon>
        <taxon>Rhizobium/Agrobacterium group</taxon>
        <taxon>Rhizobium</taxon>
    </lineage>
</organism>
<evidence type="ECO:0000313" key="2">
    <source>
        <dbReference type="EMBL" id="MDR9777926.1"/>
    </source>
</evidence>
<dbReference type="AlphaFoldDB" id="A0AAJ2H573"/>
<gene>
    <name evidence="2" type="ORF">RJJ65_35930</name>
</gene>
<dbReference type="InterPro" id="IPR015093">
    <property type="entry name" value="Card1_endonucl_dom"/>
</dbReference>
<dbReference type="Pfam" id="PF09002">
    <property type="entry name" value="Card1_endonuc"/>
    <property type="match status" value="1"/>
</dbReference>
<dbReference type="SUPFAM" id="SSF52980">
    <property type="entry name" value="Restriction endonuclease-like"/>
    <property type="match status" value="1"/>
</dbReference>
<dbReference type="Proteomes" id="UP001268610">
    <property type="component" value="Unassembled WGS sequence"/>
</dbReference>
<evidence type="ECO:0000313" key="3">
    <source>
        <dbReference type="Proteomes" id="UP001268610"/>
    </source>
</evidence>
<feature type="domain" description="Card1 endonuclease" evidence="1">
    <location>
        <begin position="141"/>
        <end position="200"/>
    </location>
</feature>
<dbReference type="RefSeq" id="WP_310866084.1">
    <property type="nucleotide sequence ID" value="NZ_JAVLSF010000309.1"/>
</dbReference>
<dbReference type="EMBL" id="JAVLSF010000309">
    <property type="protein sequence ID" value="MDR9777926.1"/>
    <property type="molecule type" value="Genomic_DNA"/>
</dbReference>
<dbReference type="GO" id="GO:0003676">
    <property type="term" value="F:nucleic acid binding"/>
    <property type="evidence" value="ECO:0007669"/>
    <property type="project" value="InterPro"/>
</dbReference>
<feature type="non-terminal residue" evidence="2">
    <location>
        <position position="200"/>
    </location>
</feature>
<name>A0AAJ2H573_9HYPH</name>
<sequence length="200" mass="23059">AYELFNSYGFRCFYQNLEPNQIIWLDDESVIADVGHSIGLERYLKGYQFEIIKKVNLAEIPKAHKRYAELLYAELCKAGRYAEIAALISKLNAHAAKPKIDNLTHFSLSHEEHAFLEHLSRETDVFSLNHKTIEWQTEADRVLIAGGWLEVLTADLLRGNNMRDIHLSVEIGKSTQRKKSKTFQEIDVMAMKQQKLVIIE</sequence>
<protein>
    <submittedName>
        <fullName evidence="2">DUF1887 family CARF protein</fullName>
    </submittedName>
</protein>